<sequence>MKFSALTAALASVAAAIPISQVAQRADDDVQAFGIMALRSASPIHFGQFGAALRSVFINLPAQNATCDGEAPTGAVFYLKDGGLYLYGNTLTQQLYADRSGMGQGKFGYITGDEGKPRYGELTTWAIDENDNLSLNGAGWLACPNSIDGAWSVWVNAGNDKPGYNEGCLGFSARTVPLDDTYAVKCDYTRER</sequence>
<name>A0A0B7K6D7_BIOOC</name>
<evidence type="ECO:0000256" key="1">
    <source>
        <dbReference type="SAM" id="SignalP"/>
    </source>
</evidence>
<feature type="signal peptide" evidence="1">
    <location>
        <begin position="1"/>
        <end position="16"/>
    </location>
</feature>
<evidence type="ECO:0000313" key="2">
    <source>
        <dbReference type="EMBL" id="CEO50545.1"/>
    </source>
</evidence>
<feature type="chain" id="PRO_5044541133" description="Cell wall protein PhiA" evidence="1">
    <location>
        <begin position="17"/>
        <end position="192"/>
    </location>
</feature>
<organism evidence="2">
    <name type="scientific">Bionectria ochroleuca</name>
    <name type="common">Gliocladium roseum</name>
    <dbReference type="NCBI Taxonomy" id="29856"/>
    <lineage>
        <taxon>Eukaryota</taxon>
        <taxon>Fungi</taxon>
        <taxon>Dikarya</taxon>
        <taxon>Ascomycota</taxon>
        <taxon>Pezizomycotina</taxon>
        <taxon>Sordariomycetes</taxon>
        <taxon>Hypocreomycetidae</taxon>
        <taxon>Hypocreales</taxon>
        <taxon>Bionectriaceae</taxon>
        <taxon>Clonostachys</taxon>
    </lineage>
</organism>
<dbReference type="Proteomes" id="UP000616885">
    <property type="component" value="Unassembled WGS sequence"/>
</dbReference>
<keyword evidence="1" id="KW-0732">Signal</keyword>
<dbReference type="InterPro" id="IPR052820">
    <property type="entry name" value="PhiA_domain"/>
</dbReference>
<accession>A0A0B7K6D7</accession>
<dbReference type="PANTHER" id="PTHR42047">
    <property type="entry name" value="PROTEIN, PUTATIVE (AFU_ORTHOLOGUE AFUA_6G03560)-RELATED"/>
    <property type="match status" value="1"/>
</dbReference>
<dbReference type="EMBL" id="JADCTT010000003">
    <property type="protein sequence ID" value="KAF9754433.1"/>
    <property type="molecule type" value="Genomic_DNA"/>
</dbReference>
<dbReference type="AlphaFoldDB" id="A0A0B7K6D7"/>
<evidence type="ECO:0008006" key="4">
    <source>
        <dbReference type="Google" id="ProtNLM"/>
    </source>
</evidence>
<gene>
    <name evidence="2" type="ORF">BN869_000006603_1</name>
    <name evidence="3" type="ORF">IM811_009874</name>
</gene>
<reference evidence="3" key="2">
    <citation type="submission" date="2020-10" db="EMBL/GenBank/DDBJ databases">
        <title>High-Quality Genome Resource of Clonostachys rosea strain S41 by Oxford Nanopore Long-Read Sequencing.</title>
        <authorList>
            <person name="Wang H."/>
        </authorList>
    </citation>
    <scope>NUCLEOTIDE SEQUENCE</scope>
    <source>
        <strain evidence="3">S41</strain>
    </source>
</reference>
<evidence type="ECO:0000313" key="3">
    <source>
        <dbReference type="EMBL" id="KAF9754433.1"/>
    </source>
</evidence>
<reference evidence="2" key="1">
    <citation type="submission" date="2015-01" db="EMBL/GenBank/DDBJ databases">
        <authorList>
            <person name="Durling Mikael"/>
        </authorList>
    </citation>
    <scope>NUCLEOTIDE SEQUENCE</scope>
</reference>
<protein>
    <recommendedName>
        <fullName evidence="4">Cell wall protein PhiA</fullName>
    </recommendedName>
</protein>
<dbReference type="PANTHER" id="PTHR42047:SF1">
    <property type="entry name" value="PROTEIN, PUTATIVE (AFU_ORTHOLOGUE AFUA_6G03560)-RELATED"/>
    <property type="match status" value="1"/>
</dbReference>
<proteinExistence type="predicted"/>
<dbReference type="EMBL" id="CDPU01000019">
    <property type="protein sequence ID" value="CEO50545.1"/>
    <property type="molecule type" value="Genomic_DNA"/>
</dbReference>